<dbReference type="SFLD" id="SFLDG01386">
    <property type="entry name" value="main_SPASM_domain-containing"/>
    <property type="match status" value="1"/>
</dbReference>
<comment type="caution">
    <text evidence="6">The sequence shown here is derived from an EMBL/GenBank/DDBJ whole genome shotgun (WGS) entry which is preliminary data.</text>
</comment>
<dbReference type="CDD" id="cd01335">
    <property type="entry name" value="Radical_SAM"/>
    <property type="match status" value="1"/>
</dbReference>
<feature type="domain" description="Radical SAM core" evidence="5">
    <location>
        <begin position="8"/>
        <end position="233"/>
    </location>
</feature>
<accession>A0ABS4G4G0</accession>
<keyword evidence="7" id="KW-1185">Reference proteome</keyword>
<keyword evidence="4" id="KW-0411">Iron-sulfur</keyword>
<dbReference type="InterPro" id="IPR058240">
    <property type="entry name" value="rSAM_sf"/>
</dbReference>
<gene>
    <name evidence="6" type="ORF">J2Z34_001927</name>
</gene>
<dbReference type="InterPro" id="IPR013785">
    <property type="entry name" value="Aldolase_TIM"/>
</dbReference>
<dbReference type="Gene3D" id="3.20.20.70">
    <property type="entry name" value="Aldolase class I"/>
    <property type="match status" value="1"/>
</dbReference>
<dbReference type="SUPFAM" id="SSF102114">
    <property type="entry name" value="Radical SAM enzymes"/>
    <property type="match status" value="1"/>
</dbReference>
<keyword evidence="1" id="KW-0949">S-adenosyl-L-methionine</keyword>
<dbReference type="Proteomes" id="UP001519271">
    <property type="component" value="Unassembled WGS sequence"/>
</dbReference>
<dbReference type="PANTHER" id="PTHR11228:SF7">
    <property type="entry name" value="PQQA PEPTIDE CYCLASE"/>
    <property type="match status" value="1"/>
</dbReference>
<evidence type="ECO:0000256" key="1">
    <source>
        <dbReference type="ARBA" id="ARBA00022691"/>
    </source>
</evidence>
<protein>
    <submittedName>
        <fullName evidence="6">Radical SAM protein with 4Fe4S-binding SPASM domain</fullName>
    </submittedName>
</protein>
<proteinExistence type="predicted"/>
<dbReference type="Pfam" id="PF04055">
    <property type="entry name" value="Radical_SAM"/>
    <property type="match status" value="1"/>
</dbReference>
<evidence type="ECO:0000259" key="5">
    <source>
        <dbReference type="PROSITE" id="PS51918"/>
    </source>
</evidence>
<evidence type="ECO:0000313" key="6">
    <source>
        <dbReference type="EMBL" id="MBP1919438.1"/>
    </source>
</evidence>
<dbReference type="NCBIfam" id="TIGR04085">
    <property type="entry name" value="rSAM_more_4Fe4S"/>
    <property type="match status" value="1"/>
</dbReference>
<dbReference type="SFLD" id="SFLDG01067">
    <property type="entry name" value="SPASM/twitch_domain_containing"/>
    <property type="match status" value="1"/>
</dbReference>
<keyword evidence="3" id="KW-0408">Iron</keyword>
<dbReference type="RefSeq" id="WP_209459640.1">
    <property type="nucleotide sequence ID" value="NZ_JAGGKC010000015.1"/>
</dbReference>
<evidence type="ECO:0000256" key="4">
    <source>
        <dbReference type="ARBA" id="ARBA00023014"/>
    </source>
</evidence>
<dbReference type="InterPro" id="IPR050377">
    <property type="entry name" value="Radical_SAM_PqqE_MftC-like"/>
</dbReference>
<reference evidence="6 7" key="1">
    <citation type="submission" date="2021-03" db="EMBL/GenBank/DDBJ databases">
        <title>Genomic Encyclopedia of Type Strains, Phase IV (KMG-IV): sequencing the most valuable type-strain genomes for metagenomic binning, comparative biology and taxonomic classification.</title>
        <authorList>
            <person name="Goeker M."/>
        </authorList>
    </citation>
    <scope>NUCLEOTIDE SEQUENCE [LARGE SCALE GENOMIC DNA]</scope>
    <source>
        <strain evidence="6 7">DSM 6139</strain>
    </source>
</reference>
<sequence>MNNFAIELTAPTSVDITITKKCNHRCIHCYNVWRNDNENSEIIKRLSDEQIEKLKNELILNNIWRATLTGGEPLAEIDILYKLIRVLNESGIALSMNTNLSLMTDTIASKLVHELKWTNIVLTSLPGLVPETCDDITQIRGSYKNIIRGIDICQKHGIPVGINVVISKKNIKDLELIFDFITQHKVDFVSITRAIAPLYDRDNPDFFLSEDEIIYIADVLEHLNAQFGISVGSITPFPLCILKDISKYKNILSASCAAGISRCSIDAITGDISACTHEEKSYGNIYSDGLQSAWSNMYEWRNGLLINEECRNCDKVAYCGGECRMIAGTEVNVKYNLNKSVEINYQPYMSIPQITKDTVFLIAKNVRYRREPFGGILRCKENECYVKENIIVLYEKIKNRTQISLNEFLEFCEESEYLYNAILELEKMKILVRQPV</sequence>
<organism evidence="6 7">
    <name type="scientific">Youngiibacter multivorans</name>
    <dbReference type="NCBI Taxonomy" id="937251"/>
    <lineage>
        <taxon>Bacteria</taxon>
        <taxon>Bacillati</taxon>
        <taxon>Bacillota</taxon>
        <taxon>Clostridia</taxon>
        <taxon>Eubacteriales</taxon>
        <taxon>Clostridiaceae</taxon>
        <taxon>Youngiibacter</taxon>
    </lineage>
</organism>
<dbReference type="EMBL" id="JAGGKC010000015">
    <property type="protein sequence ID" value="MBP1919438.1"/>
    <property type="molecule type" value="Genomic_DNA"/>
</dbReference>
<dbReference type="PROSITE" id="PS51918">
    <property type="entry name" value="RADICAL_SAM"/>
    <property type="match status" value="1"/>
</dbReference>
<evidence type="ECO:0000313" key="7">
    <source>
        <dbReference type="Proteomes" id="UP001519271"/>
    </source>
</evidence>
<keyword evidence="2" id="KW-0479">Metal-binding</keyword>
<name>A0ABS4G4G0_9CLOT</name>
<dbReference type="InterPro" id="IPR007197">
    <property type="entry name" value="rSAM"/>
</dbReference>
<dbReference type="PANTHER" id="PTHR11228">
    <property type="entry name" value="RADICAL SAM DOMAIN PROTEIN"/>
    <property type="match status" value="1"/>
</dbReference>
<evidence type="ECO:0000256" key="2">
    <source>
        <dbReference type="ARBA" id="ARBA00022723"/>
    </source>
</evidence>
<evidence type="ECO:0000256" key="3">
    <source>
        <dbReference type="ARBA" id="ARBA00023004"/>
    </source>
</evidence>
<dbReference type="SFLD" id="SFLDS00029">
    <property type="entry name" value="Radical_SAM"/>
    <property type="match status" value="1"/>
</dbReference>
<dbReference type="InterPro" id="IPR023885">
    <property type="entry name" value="4Fe4S-binding_SPASM_dom"/>
</dbReference>